<accession>A0A6A6F1E6</accession>
<keyword evidence="4" id="KW-0378">Hydrolase</keyword>
<dbReference type="PANTHER" id="PTHR13390:SF0">
    <property type="entry name" value="LIPID DROPLET-ASSOCIATED HYDROLASE"/>
    <property type="match status" value="1"/>
</dbReference>
<protein>
    <recommendedName>
        <fullName evidence="8">Lipid droplet-associated hydrolase</fullName>
    </recommendedName>
</protein>
<comment type="similarity">
    <text evidence="2">Belongs to the AB hydrolase superfamily. LDAH family.</text>
</comment>
<dbReference type="OrthoDB" id="448051at2759"/>
<name>A0A6A6F1E6_9PEZI</name>
<evidence type="ECO:0000256" key="2">
    <source>
        <dbReference type="ARBA" id="ARBA00008300"/>
    </source>
</evidence>
<evidence type="ECO:0000256" key="5">
    <source>
        <dbReference type="SAM" id="MobiDB-lite"/>
    </source>
</evidence>
<dbReference type="Gene3D" id="3.40.50.1820">
    <property type="entry name" value="alpha/beta hydrolase"/>
    <property type="match status" value="1"/>
</dbReference>
<proteinExistence type="inferred from homology"/>
<dbReference type="InterPro" id="IPR029058">
    <property type="entry name" value="AB_hydrolase_fold"/>
</dbReference>
<evidence type="ECO:0000256" key="3">
    <source>
        <dbReference type="ARBA" id="ARBA00022677"/>
    </source>
</evidence>
<keyword evidence="7" id="KW-1185">Reference proteome</keyword>
<reference evidence="6" key="1">
    <citation type="journal article" date="2020" name="Stud. Mycol.">
        <title>101 Dothideomycetes genomes: a test case for predicting lifestyles and emergence of pathogens.</title>
        <authorList>
            <person name="Haridas S."/>
            <person name="Albert R."/>
            <person name="Binder M."/>
            <person name="Bloem J."/>
            <person name="Labutti K."/>
            <person name="Salamov A."/>
            <person name="Andreopoulos B."/>
            <person name="Baker S."/>
            <person name="Barry K."/>
            <person name="Bills G."/>
            <person name="Bluhm B."/>
            <person name="Cannon C."/>
            <person name="Castanera R."/>
            <person name="Culley D."/>
            <person name="Daum C."/>
            <person name="Ezra D."/>
            <person name="Gonzalez J."/>
            <person name="Henrissat B."/>
            <person name="Kuo A."/>
            <person name="Liang C."/>
            <person name="Lipzen A."/>
            <person name="Lutzoni F."/>
            <person name="Magnuson J."/>
            <person name="Mondo S."/>
            <person name="Nolan M."/>
            <person name="Ohm R."/>
            <person name="Pangilinan J."/>
            <person name="Park H.-J."/>
            <person name="Ramirez L."/>
            <person name="Alfaro M."/>
            <person name="Sun H."/>
            <person name="Tritt A."/>
            <person name="Yoshinaga Y."/>
            <person name="Zwiers L.-H."/>
            <person name="Turgeon B."/>
            <person name="Goodwin S."/>
            <person name="Spatafora J."/>
            <person name="Crous P."/>
            <person name="Grigoriev I."/>
        </authorList>
    </citation>
    <scope>NUCLEOTIDE SEQUENCE</scope>
    <source>
        <strain evidence="6">SCOH1-5</strain>
    </source>
</reference>
<feature type="compositionally biased region" description="Acidic residues" evidence="5">
    <location>
        <begin position="270"/>
        <end position="282"/>
    </location>
</feature>
<dbReference type="GO" id="GO:0019915">
    <property type="term" value="P:lipid storage"/>
    <property type="evidence" value="ECO:0007669"/>
    <property type="project" value="InterPro"/>
</dbReference>
<dbReference type="SUPFAM" id="SSF53474">
    <property type="entry name" value="alpha/beta-Hydrolases"/>
    <property type="match status" value="1"/>
</dbReference>
<evidence type="ECO:0000256" key="1">
    <source>
        <dbReference type="ARBA" id="ARBA00004502"/>
    </source>
</evidence>
<dbReference type="AlphaFoldDB" id="A0A6A6F1E6"/>
<evidence type="ECO:0000256" key="4">
    <source>
        <dbReference type="ARBA" id="ARBA00022801"/>
    </source>
</evidence>
<dbReference type="Pfam" id="PF10230">
    <property type="entry name" value="LIDHydrolase"/>
    <property type="match status" value="1"/>
</dbReference>
<evidence type="ECO:0000313" key="6">
    <source>
        <dbReference type="EMBL" id="KAF2206341.1"/>
    </source>
</evidence>
<organism evidence="6 7">
    <name type="scientific">Cercospora zeae-maydis SCOH1-5</name>
    <dbReference type="NCBI Taxonomy" id="717836"/>
    <lineage>
        <taxon>Eukaryota</taxon>
        <taxon>Fungi</taxon>
        <taxon>Dikarya</taxon>
        <taxon>Ascomycota</taxon>
        <taxon>Pezizomycotina</taxon>
        <taxon>Dothideomycetes</taxon>
        <taxon>Dothideomycetidae</taxon>
        <taxon>Mycosphaerellales</taxon>
        <taxon>Mycosphaerellaceae</taxon>
        <taxon>Cercospora</taxon>
    </lineage>
</organism>
<dbReference type="GO" id="GO:0005811">
    <property type="term" value="C:lipid droplet"/>
    <property type="evidence" value="ECO:0007669"/>
    <property type="project" value="UniProtKB-SubCell"/>
</dbReference>
<comment type="subcellular location">
    <subcellularLocation>
        <location evidence="1">Lipid droplet</location>
    </subcellularLocation>
</comment>
<dbReference type="GO" id="GO:0016298">
    <property type="term" value="F:lipase activity"/>
    <property type="evidence" value="ECO:0007669"/>
    <property type="project" value="InterPro"/>
</dbReference>
<evidence type="ECO:0000313" key="7">
    <source>
        <dbReference type="Proteomes" id="UP000799539"/>
    </source>
</evidence>
<evidence type="ECO:0008006" key="8">
    <source>
        <dbReference type="Google" id="ProtNLM"/>
    </source>
</evidence>
<dbReference type="InterPro" id="IPR019363">
    <property type="entry name" value="LDAH"/>
</dbReference>
<feature type="region of interest" description="Disordered" evidence="5">
    <location>
        <begin position="260"/>
        <end position="296"/>
    </location>
</feature>
<keyword evidence="3" id="KW-0551">Lipid droplet</keyword>
<feature type="compositionally biased region" description="Polar residues" evidence="5">
    <location>
        <begin position="286"/>
        <end position="296"/>
    </location>
</feature>
<dbReference type="Proteomes" id="UP000799539">
    <property type="component" value="Unassembled WGS sequence"/>
</dbReference>
<sequence length="374" mass="41907">MPVNTTLADEIEFRTGQAISPKRLLIYFIPGNPGLVEYYRHYLSQLRILLQHRPEEIIIYGASHDGFEFHAPTKRINAGRPPFSLQQEIHCVRSKLSLKARELCPTTTNNNNNNNNPLNVILIGHSVGAYMLLETLSWHQNPDQTPEQTLGTLRGGICLFPTIVDIAQSSKGQSLQPLLNFPYTAPLLSLGATCLDYLGLLDKFTKYITPGPTGGSVTAAFARSDHGIAQLIYMARDELETIREDKWHAKRLWGGGGGGDGVSTNAYRDNDDDDDEDDDERDEISKSTTISDSAATPPSKRTKLYFLFGKDDYWVNNSSREKLIRSRGNNGPHTTMEILHHRPEIPHTFSLCAEHSQHVAEKTVAWIERLEQDA</sequence>
<dbReference type="PANTHER" id="PTHR13390">
    <property type="entry name" value="LIPASE"/>
    <property type="match status" value="1"/>
</dbReference>
<gene>
    <name evidence="6" type="ORF">CERZMDRAFT_89363</name>
</gene>
<dbReference type="EMBL" id="ML992723">
    <property type="protein sequence ID" value="KAF2206341.1"/>
    <property type="molecule type" value="Genomic_DNA"/>
</dbReference>